<comment type="caution">
    <text evidence="2">The sequence shown here is derived from an EMBL/GenBank/DDBJ whole genome shotgun (WGS) entry which is preliminary data.</text>
</comment>
<protein>
    <submittedName>
        <fullName evidence="2">GNAT family N-acetyltransferase</fullName>
        <ecNumber evidence="2">2.3.-.-</ecNumber>
    </submittedName>
</protein>
<dbReference type="Proteomes" id="UP001595891">
    <property type="component" value="Unassembled WGS sequence"/>
</dbReference>
<sequence length="184" mass="20800">MTIHLHADATPGFPALDLRPWETDDIPALIEIYRDPVLRRWTRFPVNDENDAKEWLETQRRGWADRERCGFAVLEAGRPVAHILLKKLVPGEPSAEVGYWTAAEARGRGIAVRALDAVSRWAFTTLNLERLDLLHQVDNLASCRVAQKCGYTLEAVLPPHPPFPNPGHLHTRPASRELHVTAQR</sequence>
<dbReference type="PANTHER" id="PTHR43441">
    <property type="entry name" value="RIBOSOMAL-PROTEIN-SERINE ACETYLTRANSFERASE"/>
    <property type="match status" value="1"/>
</dbReference>
<dbReference type="RefSeq" id="WP_262846476.1">
    <property type="nucleotide sequence ID" value="NZ_JANZYP010000047.1"/>
</dbReference>
<keyword evidence="2" id="KW-0012">Acyltransferase</keyword>
<proteinExistence type="predicted"/>
<dbReference type="InterPro" id="IPR000182">
    <property type="entry name" value="GNAT_dom"/>
</dbReference>
<feature type="domain" description="N-acetyltransferase" evidence="1">
    <location>
        <begin position="16"/>
        <end position="179"/>
    </location>
</feature>
<evidence type="ECO:0000313" key="3">
    <source>
        <dbReference type="Proteomes" id="UP001595891"/>
    </source>
</evidence>
<gene>
    <name evidence="2" type="ORF">ACFO8L_31305</name>
</gene>
<accession>A0ABV9EPJ0</accession>
<dbReference type="GO" id="GO:0016746">
    <property type="term" value="F:acyltransferase activity"/>
    <property type="evidence" value="ECO:0007669"/>
    <property type="project" value="UniProtKB-KW"/>
</dbReference>
<name>A0ABV9EPJ0_9ACTN</name>
<organism evidence="2 3">
    <name type="scientific">Sphaerisporangium corydalis</name>
    <dbReference type="NCBI Taxonomy" id="1441875"/>
    <lineage>
        <taxon>Bacteria</taxon>
        <taxon>Bacillati</taxon>
        <taxon>Actinomycetota</taxon>
        <taxon>Actinomycetes</taxon>
        <taxon>Streptosporangiales</taxon>
        <taxon>Streptosporangiaceae</taxon>
        <taxon>Sphaerisporangium</taxon>
    </lineage>
</organism>
<dbReference type="CDD" id="cd04301">
    <property type="entry name" value="NAT_SF"/>
    <property type="match status" value="1"/>
</dbReference>
<keyword evidence="2" id="KW-0808">Transferase</keyword>
<dbReference type="Gene3D" id="3.40.630.30">
    <property type="match status" value="1"/>
</dbReference>
<dbReference type="PROSITE" id="PS51186">
    <property type="entry name" value="GNAT"/>
    <property type="match status" value="1"/>
</dbReference>
<dbReference type="EMBL" id="JBHSFN010000024">
    <property type="protein sequence ID" value="MFC4590620.1"/>
    <property type="molecule type" value="Genomic_DNA"/>
</dbReference>
<reference evidence="3" key="1">
    <citation type="journal article" date="2019" name="Int. J. Syst. Evol. Microbiol.">
        <title>The Global Catalogue of Microorganisms (GCM) 10K type strain sequencing project: providing services to taxonomists for standard genome sequencing and annotation.</title>
        <authorList>
            <consortium name="The Broad Institute Genomics Platform"/>
            <consortium name="The Broad Institute Genome Sequencing Center for Infectious Disease"/>
            <person name="Wu L."/>
            <person name="Ma J."/>
        </authorList>
    </citation>
    <scope>NUCLEOTIDE SEQUENCE [LARGE SCALE GENOMIC DNA]</scope>
    <source>
        <strain evidence="3">CCUG 49560</strain>
    </source>
</reference>
<dbReference type="InterPro" id="IPR051908">
    <property type="entry name" value="Ribosomal_N-acetyltransferase"/>
</dbReference>
<dbReference type="SUPFAM" id="SSF55729">
    <property type="entry name" value="Acyl-CoA N-acyltransferases (Nat)"/>
    <property type="match status" value="1"/>
</dbReference>
<evidence type="ECO:0000313" key="2">
    <source>
        <dbReference type="EMBL" id="MFC4590620.1"/>
    </source>
</evidence>
<dbReference type="Pfam" id="PF13302">
    <property type="entry name" value="Acetyltransf_3"/>
    <property type="match status" value="1"/>
</dbReference>
<dbReference type="InterPro" id="IPR016181">
    <property type="entry name" value="Acyl_CoA_acyltransferase"/>
</dbReference>
<dbReference type="EC" id="2.3.-.-" evidence="2"/>
<dbReference type="PANTHER" id="PTHR43441:SF10">
    <property type="entry name" value="ACETYLTRANSFERASE"/>
    <property type="match status" value="1"/>
</dbReference>
<evidence type="ECO:0000259" key="1">
    <source>
        <dbReference type="PROSITE" id="PS51186"/>
    </source>
</evidence>
<keyword evidence="3" id="KW-1185">Reference proteome</keyword>